<dbReference type="STRING" id="927083.DB32_002905"/>
<evidence type="ECO:0000313" key="2">
    <source>
        <dbReference type="EMBL" id="AKF05756.1"/>
    </source>
</evidence>
<evidence type="ECO:0000313" key="3">
    <source>
        <dbReference type="Proteomes" id="UP000034883"/>
    </source>
</evidence>
<dbReference type="SUPFAM" id="SSF51735">
    <property type="entry name" value="NAD(P)-binding Rossmann-fold domains"/>
    <property type="match status" value="1"/>
</dbReference>
<sequence>MPVRLLRASRGDLAAIRTRVTRRLGIAVERAEITIAQRARIESHVEVTHDLSRVADVDLVIDATPSDPRTRRALLATLEARMSGGAVLATASPPERLAEIAEVLRRPDQLVAIQFRGEAHDLGIELSVLPETAPGVVAAARAFCALLRHTPLEQQSQAPRVGYREWLSQPVAAE</sequence>
<reference evidence="2 3" key="1">
    <citation type="submission" date="2015-03" db="EMBL/GenBank/DDBJ databases">
        <title>Genome assembly of Sandaracinus amylolyticus DSM 53668.</title>
        <authorList>
            <person name="Sharma G."/>
            <person name="Subramanian S."/>
        </authorList>
    </citation>
    <scope>NUCLEOTIDE SEQUENCE [LARGE SCALE GENOMIC DNA]</scope>
    <source>
        <strain evidence="2 3">DSM 53668</strain>
    </source>
</reference>
<proteinExistence type="predicted"/>
<dbReference type="Pfam" id="PF02737">
    <property type="entry name" value="3HCDH_N"/>
    <property type="match status" value="1"/>
</dbReference>
<dbReference type="GO" id="GO:0016491">
    <property type="term" value="F:oxidoreductase activity"/>
    <property type="evidence" value="ECO:0007669"/>
    <property type="project" value="TreeGrafter"/>
</dbReference>
<evidence type="ECO:0000259" key="1">
    <source>
        <dbReference type="Pfam" id="PF02737"/>
    </source>
</evidence>
<gene>
    <name evidence="2" type="ORF">DB32_002905</name>
</gene>
<protein>
    <recommendedName>
        <fullName evidence="1">3-hydroxyacyl-CoA dehydrogenase NAD binding domain-containing protein</fullName>
    </recommendedName>
</protein>
<dbReference type="KEGG" id="samy:DB32_002905"/>
<dbReference type="Proteomes" id="UP000034883">
    <property type="component" value="Chromosome"/>
</dbReference>
<feature type="domain" description="3-hydroxyacyl-CoA dehydrogenase NAD binding" evidence="1">
    <location>
        <begin position="2"/>
        <end position="153"/>
    </location>
</feature>
<dbReference type="InterPro" id="IPR006176">
    <property type="entry name" value="3-OHacyl-CoA_DH_NAD-bd"/>
</dbReference>
<dbReference type="PANTHER" id="PTHR48075">
    <property type="entry name" value="3-HYDROXYACYL-COA DEHYDROGENASE FAMILY PROTEIN"/>
    <property type="match status" value="1"/>
</dbReference>
<dbReference type="GO" id="GO:0006631">
    <property type="term" value="P:fatty acid metabolic process"/>
    <property type="evidence" value="ECO:0007669"/>
    <property type="project" value="InterPro"/>
</dbReference>
<keyword evidence="3" id="KW-1185">Reference proteome</keyword>
<dbReference type="InterPro" id="IPR036291">
    <property type="entry name" value="NAD(P)-bd_dom_sf"/>
</dbReference>
<dbReference type="GO" id="GO:0070403">
    <property type="term" value="F:NAD+ binding"/>
    <property type="evidence" value="ECO:0007669"/>
    <property type="project" value="InterPro"/>
</dbReference>
<dbReference type="EMBL" id="CP011125">
    <property type="protein sequence ID" value="AKF05756.1"/>
    <property type="molecule type" value="Genomic_DNA"/>
</dbReference>
<dbReference type="AlphaFoldDB" id="A0A0F6W2E1"/>
<organism evidence="2 3">
    <name type="scientific">Sandaracinus amylolyticus</name>
    <dbReference type="NCBI Taxonomy" id="927083"/>
    <lineage>
        <taxon>Bacteria</taxon>
        <taxon>Pseudomonadati</taxon>
        <taxon>Myxococcota</taxon>
        <taxon>Polyangia</taxon>
        <taxon>Polyangiales</taxon>
        <taxon>Sandaracinaceae</taxon>
        <taxon>Sandaracinus</taxon>
    </lineage>
</organism>
<accession>A0A0F6W2E1</accession>
<dbReference type="PANTHER" id="PTHR48075:SF5">
    <property type="entry name" value="3-HYDROXYBUTYRYL-COA DEHYDROGENASE"/>
    <property type="match status" value="1"/>
</dbReference>
<dbReference type="Gene3D" id="3.40.50.720">
    <property type="entry name" value="NAD(P)-binding Rossmann-like Domain"/>
    <property type="match status" value="1"/>
</dbReference>
<name>A0A0F6W2E1_9BACT</name>